<dbReference type="GO" id="GO:0006281">
    <property type="term" value="P:DNA repair"/>
    <property type="evidence" value="ECO:0007669"/>
    <property type="project" value="TreeGrafter"/>
</dbReference>
<dbReference type="InterPro" id="IPR039776">
    <property type="entry name" value="Pds5"/>
</dbReference>
<reference evidence="7" key="1">
    <citation type="submission" date="2018-03" db="EMBL/GenBank/DDBJ databases">
        <authorList>
            <person name="Guldener U."/>
        </authorList>
    </citation>
    <scope>NUCLEOTIDE SEQUENCE</scope>
</reference>
<feature type="compositionally biased region" description="Basic and acidic residues" evidence="6">
    <location>
        <begin position="1304"/>
        <end position="1313"/>
    </location>
</feature>
<feature type="compositionally biased region" description="Low complexity" evidence="6">
    <location>
        <begin position="640"/>
        <end position="651"/>
    </location>
</feature>
<feature type="compositionally biased region" description="Basic residues" evidence="6">
    <location>
        <begin position="1330"/>
        <end position="1346"/>
    </location>
</feature>
<keyword evidence="4" id="KW-0539">Nucleus</keyword>
<keyword evidence="8" id="KW-1185">Reference proteome</keyword>
<evidence type="ECO:0000256" key="2">
    <source>
        <dbReference type="ARBA" id="ARBA00022618"/>
    </source>
</evidence>
<evidence type="ECO:0000313" key="8">
    <source>
        <dbReference type="Proteomes" id="UP001187682"/>
    </source>
</evidence>
<keyword evidence="2" id="KW-0132">Cell division</keyword>
<dbReference type="PANTHER" id="PTHR12663:SF0">
    <property type="entry name" value="PRECOCIOUS DISSOCIATION OF SISTERS 5, ISOFORM A"/>
    <property type="match status" value="1"/>
</dbReference>
<evidence type="ECO:0000256" key="3">
    <source>
        <dbReference type="ARBA" id="ARBA00022776"/>
    </source>
</evidence>
<proteinExistence type="predicted"/>
<feature type="compositionally biased region" description="Basic and acidic residues" evidence="6">
    <location>
        <begin position="1320"/>
        <end position="1329"/>
    </location>
</feature>
<dbReference type="InterPro" id="IPR016024">
    <property type="entry name" value="ARM-type_fold"/>
</dbReference>
<accession>A0AAE8N115</accession>
<name>A0AAE8N115_9PEZI</name>
<organism evidence="7 8">
    <name type="scientific">Cephalotrichum gorgonifer</name>
    <dbReference type="NCBI Taxonomy" id="2041049"/>
    <lineage>
        <taxon>Eukaryota</taxon>
        <taxon>Fungi</taxon>
        <taxon>Dikarya</taxon>
        <taxon>Ascomycota</taxon>
        <taxon>Pezizomycotina</taxon>
        <taxon>Sordariomycetes</taxon>
        <taxon>Hypocreomycetidae</taxon>
        <taxon>Microascales</taxon>
        <taxon>Microascaceae</taxon>
        <taxon>Cephalotrichum</taxon>
    </lineage>
</organism>
<comment type="caution">
    <text evidence="7">The sequence shown here is derived from an EMBL/GenBank/DDBJ whole genome shotgun (WGS) entry which is preliminary data.</text>
</comment>
<feature type="region of interest" description="Disordered" evidence="6">
    <location>
        <begin position="1300"/>
        <end position="1428"/>
    </location>
</feature>
<feature type="compositionally biased region" description="Acidic residues" evidence="6">
    <location>
        <begin position="26"/>
        <end position="39"/>
    </location>
</feature>
<dbReference type="SUPFAM" id="SSF48371">
    <property type="entry name" value="ARM repeat"/>
    <property type="match status" value="1"/>
</dbReference>
<dbReference type="GO" id="GO:0000785">
    <property type="term" value="C:chromatin"/>
    <property type="evidence" value="ECO:0007669"/>
    <property type="project" value="TreeGrafter"/>
</dbReference>
<dbReference type="GO" id="GO:0051301">
    <property type="term" value="P:cell division"/>
    <property type="evidence" value="ECO:0007669"/>
    <property type="project" value="UniProtKB-KW"/>
</dbReference>
<evidence type="ECO:0000256" key="4">
    <source>
        <dbReference type="ARBA" id="ARBA00023242"/>
    </source>
</evidence>
<keyword evidence="3" id="KW-0498">Mitosis</keyword>
<evidence type="ECO:0000313" key="7">
    <source>
        <dbReference type="EMBL" id="SPO02847.1"/>
    </source>
</evidence>
<feature type="compositionally biased region" description="Pro residues" evidence="6">
    <location>
        <begin position="14"/>
        <end position="24"/>
    </location>
</feature>
<dbReference type="GO" id="GO:0005634">
    <property type="term" value="C:nucleus"/>
    <property type="evidence" value="ECO:0007669"/>
    <property type="project" value="UniProtKB-SubCell"/>
</dbReference>
<sequence>MPPRRRTRRAKDPSPTPTPEPSPSPEVEEQENEENDGEVQDGALGGDGAAEAEGLEGELSRLKFDEPLTWRPGKPIPVSQLLPRLQRLFEELSDIDQDRADKDSLMEVAHALAQRNLIQHKEPPIKAYVAACIVEILRVCAPDAPFTEDQLKAIFTFIITYILPALKDPSHPYNGQHKHVLTSLAEVKSILLLNDLDGADNLLLHLFSTCFDCVSASTILDSDGNPPTDVEAHMTNILVFLIDESPGLPAKVVEAVIAQFLRPAHFKTSQSRSEKSEANGGQSTLLPKKEPPAYVMAKMICTENPERMARYVSQYFSDVIMDASSFATKSNGNKHGDDDEGETSAAGPTEADLKNLSQAHLLIRELWRAAPAVLQNVIPQVEAELSADDVHLRQIATETFGDMISGIGAAGPPPPPNYDSCQYPPLRLADESSTAVYDSVLTTPMCSQSFAETYHAAHNSFLGRRKDKVPQIRAAWTTAAGYVLATSAGGIGLKREEQSQLVNALGEKLNDSDEKVRLAAVKAIELFSFRDVVTKLGSKGGVQKDGSVLASLADRCRDKRPAVRVEAMVVLAKLWAVAAGEIAAGQESVVACLSGIPTRILNVFYANDSDLNVLLDRVLYECLVPLGFPPKKPKGGKGAAGSSQSQTASGAFDPDRIRAERMLQLVKSLEPSAKKAFLAIQGRQPQFAKIVSLFIQGCEAFNGGTIDDNEKATTANLNTAINYIGGFFPDPPKVKADLQRFAKLNDRRNYQLVKFAIGSESDFKTVHGAIKELIKRVQGGNAPHLLDTLLPILYRSSCLMLNRSHLPAIMDCSKSDKDGLGAVAHEVLGEISHGNPDIFKTHVGDLCKSLVEQAPSERRENDASAVDVLKACASYSRKYPKEIPQEKSFSQTLMNYAMYGKPAKAAKYAVDILLARKDDKAMVNATSLLQRVMKDKRYEAPRLLNRLSIISQLELLAPKVALDYDKDILDLAVQKILLNVRTDAKDSDPVWVNDEDMDEEIQAKCLCLKILVNRLRSIEDPEEAKKESAAVFKLLRSLIAKDGEICKVKDTPKYHRTRLLLHAAQLTLKLCTIKHLDEMLQPKDFNTLAFVAQRGEPAVRHGFIEKVQKYLVQGKLRLRFNTIIFLTAFEPSVTVKQRLETWIRSRAQYYRGKNQQALEAVMGRLLSLLAHHPDYSTDVDNLVDHARYLVYYVSNVATEDNLGLIMRYAERAKQTRDGIDPAKSENVYVLCDLAQAVLRKWQEKKNWTFRAWAEGVGLPTGLYSALPSHAAAQEIAEKQYLPDGVDEKLDLLIRSVDRKKKRKSVDERAEPSSKRTKTLVSREKKTTEKSKKKAPARAAKPKKAAKPKWASPDVPAADRRRSSRGTKASTKYTERDSSEDDEEMLDGVAEWEYLDKEEDDKDEGREGGGSGSESALSDAPDSEDEESD</sequence>
<feature type="region of interest" description="Disordered" evidence="6">
    <location>
        <begin position="268"/>
        <end position="288"/>
    </location>
</feature>
<keyword evidence="5" id="KW-0131">Cell cycle</keyword>
<dbReference type="PANTHER" id="PTHR12663">
    <property type="entry name" value="ANDROGEN INDUCED INHIBITOR OF PROLIFERATION AS3 / PDS5-RELATED"/>
    <property type="match status" value="1"/>
</dbReference>
<evidence type="ECO:0000256" key="5">
    <source>
        <dbReference type="ARBA" id="ARBA00023306"/>
    </source>
</evidence>
<dbReference type="EMBL" id="ONZQ02000007">
    <property type="protein sequence ID" value="SPO02847.1"/>
    <property type="molecule type" value="Genomic_DNA"/>
</dbReference>
<comment type="subcellular location">
    <subcellularLocation>
        <location evidence="1">Nucleus</location>
    </subcellularLocation>
</comment>
<feature type="region of interest" description="Disordered" evidence="6">
    <location>
        <begin position="1"/>
        <end position="56"/>
    </location>
</feature>
<dbReference type="Pfam" id="PF20168">
    <property type="entry name" value="PDS5"/>
    <property type="match status" value="1"/>
</dbReference>
<gene>
    <name evidence="7" type="ORF">DNG_05523</name>
</gene>
<dbReference type="Gene3D" id="1.25.10.10">
    <property type="entry name" value="Leucine-rich Repeat Variant"/>
    <property type="match status" value="1"/>
</dbReference>
<dbReference type="GO" id="GO:0007064">
    <property type="term" value="P:mitotic sister chromatid cohesion"/>
    <property type="evidence" value="ECO:0007669"/>
    <property type="project" value="InterPro"/>
</dbReference>
<evidence type="ECO:0000256" key="6">
    <source>
        <dbReference type="SAM" id="MobiDB-lite"/>
    </source>
</evidence>
<dbReference type="CDD" id="cd19953">
    <property type="entry name" value="PDS5"/>
    <property type="match status" value="1"/>
</dbReference>
<dbReference type="InterPro" id="IPR011989">
    <property type="entry name" value="ARM-like"/>
</dbReference>
<protein>
    <submittedName>
        <fullName evidence="7">Related to SPO76 protein</fullName>
    </submittedName>
</protein>
<dbReference type="Proteomes" id="UP001187682">
    <property type="component" value="Unassembled WGS sequence"/>
</dbReference>
<evidence type="ECO:0000256" key="1">
    <source>
        <dbReference type="ARBA" id="ARBA00004123"/>
    </source>
</evidence>
<feature type="region of interest" description="Disordered" evidence="6">
    <location>
        <begin position="329"/>
        <end position="351"/>
    </location>
</feature>
<feature type="region of interest" description="Disordered" evidence="6">
    <location>
        <begin position="632"/>
        <end position="651"/>
    </location>
</feature>